<protein>
    <recommendedName>
        <fullName evidence="4">Transposase</fullName>
    </recommendedName>
</protein>
<name>A0ABX8YFY1_ANETH</name>
<reference evidence="2 3" key="1">
    <citation type="submission" date="2021-08" db="EMBL/GenBank/DDBJ databases">
        <title>Complete genome sequence of the strain Aneurinibacillus thermoaerophilus CCM 8960.</title>
        <authorList>
            <person name="Musilova J."/>
            <person name="Kourilova X."/>
            <person name="Pernicova I."/>
            <person name="Bezdicek M."/>
            <person name="Lengerova M."/>
            <person name="Obruca S."/>
            <person name="Sedlar K."/>
        </authorList>
    </citation>
    <scope>NUCLEOTIDE SEQUENCE [LARGE SCALE GENOMIC DNA]</scope>
    <source>
        <strain evidence="2 3">CCM 8960</strain>
        <plasmid evidence="2 3">pAT1</plasmid>
    </source>
</reference>
<dbReference type="EMBL" id="CP080765">
    <property type="protein sequence ID" value="QYY44718.1"/>
    <property type="molecule type" value="Genomic_DNA"/>
</dbReference>
<evidence type="ECO:0000256" key="1">
    <source>
        <dbReference type="SAM" id="MobiDB-lite"/>
    </source>
</evidence>
<keyword evidence="2" id="KW-0614">Plasmid</keyword>
<organism evidence="2 3">
    <name type="scientific">Aneurinibacillus thermoaerophilus</name>
    <dbReference type="NCBI Taxonomy" id="143495"/>
    <lineage>
        <taxon>Bacteria</taxon>
        <taxon>Bacillati</taxon>
        <taxon>Bacillota</taxon>
        <taxon>Bacilli</taxon>
        <taxon>Bacillales</taxon>
        <taxon>Paenibacillaceae</taxon>
        <taxon>Aneurinibacillus group</taxon>
        <taxon>Aneurinibacillus</taxon>
    </lineage>
</organism>
<feature type="region of interest" description="Disordered" evidence="1">
    <location>
        <begin position="54"/>
        <end position="74"/>
    </location>
</feature>
<geneLocation type="plasmid" evidence="2 3">
    <name>pAT1</name>
</geneLocation>
<dbReference type="RefSeq" id="WP_220561121.1">
    <property type="nucleotide sequence ID" value="NZ_CP080765.1"/>
</dbReference>
<feature type="compositionally biased region" description="Basic residues" evidence="1">
    <location>
        <begin position="65"/>
        <end position="74"/>
    </location>
</feature>
<proteinExistence type="predicted"/>
<evidence type="ECO:0008006" key="4">
    <source>
        <dbReference type="Google" id="ProtNLM"/>
    </source>
</evidence>
<keyword evidence="3" id="KW-1185">Reference proteome</keyword>
<gene>
    <name evidence="2" type="ORF">K3F53_18920</name>
</gene>
<dbReference type="GeneID" id="97143456"/>
<sequence length="74" mass="8681">MPKPMYQLPLHPSEDQDIIERLNSMPRGYKANWVRQAIREKMARERGEQVYTSVAPIVQQEPPKPKKRGKLPEI</sequence>
<dbReference type="Proteomes" id="UP000826616">
    <property type="component" value="Plasmid pAT1"/>
</dbReference>
<evidence type="ECO:0000313" key="2">
    <source>
        <dbReference type="EMBL" id="QYY44718.1"/>
    </source>
</evidence>
<accession>A0ABX8YFY1</accession>
<evidence type="ECO:0000313" key="3">
    <source>
        <dbReference type="Proteomes" id="UP000826616"/>
    </source>
</evidence>